<keyword evidence="4" id="KW-0238">DNA-binding</keyword>
<dbReference type="InterPro" id="IPR001138">
    <property type="entry name" value="Zn2Cys6_DnaBD"/>
</dbReference>
<evidence type="ECO:0000259" key="8">
    <source>
        <dbReference type="PROSITE" id="PS50048"/>
    </source>
</evidence>
<dbReference type="Gene3D" id="3.90.180.10">
    <property type="entry name" value="Medium-chain alcohol dehydrogenases, catalytic domain"/>
    <property type="match status" value="1"/>
</dbReference>
<dbReference type="EMBL" id="JACBAF010002145">
    <property type="protein sequence ID" value="KAF7166307.1"/>
    <property type="molecule type" value="Genomic_DNA"/>
</dbReference>
<dbReference type="SUPFAM" id="SSF57701">
    <property type="entry name" value="Zn2/Cys6 DNA-binding domain"/>
    <property type="match status" value="1"/>
</dbReference>
<dbReference type="GO" id="GO:0003677">
    <property type="term" value="F:DNA binding"/>
    <property type="evidence" value="ECO:0007669"/>
    <property type="project" value="UniProtKB-KW"/>
</dbReference>
<reference evidence="9" key="1">
    <citation type="submission" date="2020-06" db="EMBL/GenBank/DDBJ databases">
        <title>Draft genome sequences of strains closely related to Aspergillus parafelis and Aspergillus hiratsukae.</title>
        <authorList>
            <person name="Dos Santos R.A.C."/>
            <person name="Rivero-Menendez O."/>
            <person name="Steenwyk J.L."/>
            <person name="Mead M.E."/>
            <person name="Goldman G.H."/>
            <person name="Alastruey-Izquierdo A."/>
            <person name="Rokas A."/>
        </authorList>
    </citation>
    <scope>NUCLEOTIDE SEQUENCE</scope>
    <source>
        <strain evidence="9">CNM-CM5793</strain>
        <strain evidence="10">CNM-CM6106</strain>
    </source>
</reference>
<keyword evidence="11" id="KW-1185">Reference proteome</keyword>
<dbReference type="CDD" id="cd00067">
    <property type="entry name" value="GAL4"/>
    <property type="match status" value="1"/>
</dbReference>
<keyword evidence="5" id="KW-0804">Transcription</keyword>
<dbReference type="InterPro" id="IPR020843">
    <property type="entry name" value="ER"/>
</dbReference>
<evidence type="ECO:0000313" key="11">
    <source>
        <dbReference type="Proteomes" id="UP000630445"/>
    </source>
</evidence>
<dbReference type="InterPro" id="IPR011032">
    <property type="entry name" value="GroES-like_sf"/>
</dbReference>
<comment type="similarity">
    <text evidence="1">Belongs to the zinc-containing alcohol dehydrogenase family.</text>
</comment>
<gene>
    <name evidence="9" type="ORF">CNMCM5793_004144</name>
    <name evidence="10" type="ORF">CNMCM6106_002165</name>
</gene>
<dbReference type="Gene3D" id="4.10.240.10">
    <property type="entry name" value="Zn(2)-C6 fungal-type DNA-binding domain"/>
    <property type="match status" value="1"/>
</dbReference>
<dbReference type="Proteomes" id="UP000630445">
    <property type="component" value="Unassembled WGS sequence"/>
</dbReference>
<keyword evidence="6" id="KW-0539">Nucleus</keyword>
<dbReference type="Pfam" id="PF00172">
    <property type="entry name" value="Zn_clus"/>
    <property type="match status" value="1"/>
</dbReference>
<dbReference type="InterPro" id="IPR036291">
    <property type="entry name" value="NAD(P)-bd_dom_sf"/>
</dbReference>
<dbReference type="OrthoDB" id="48317at2759"/>
<evidence type="ECO:0000256" key="5">
    <source>
        <dbReference type="ARBA" id="ARBA00023163"/>
    </source>
</evidence>
<evidence type="ECO:0000313" key="9">
    <source>
        <dbReference type="EMBL" id="KAF7116124.1"/>
    </source>
</evidence>
<evidence type="ECO:0000256" key="3">
    <source>
        <dbReference type="ARBA" id="ARBA00023015"/>
    </source>
</evidence>
<dbReference type="Proteomes" id="UP000662466">
    <property type="component" value="Unassembled WGS sequence"/>
</dbReference>
<dbReference type="GO" id="GO:0000981">
    <property type="term" value="F:DNA-binding transcription factor activity, RNA polymerase II-specific"/>
    <property type="evidence" value="ECO:0007669"/>
    <property type="project" value="InterPro"/>
</dbReference>
<evidence type="ECO:0000256" key="6">
    <source>
        <dbReference type="ARBA" id="ARBA00023242"/>
    </source>
</evidence>
<dbReference type="InterPro" id="IPR036864">
    <property type="entry name" value="Zn2-C6_fun-type_DNA-bd_sf"/>
</dbReference>
<evidence type="ECO:0000256" key="1">
    <source>
        <dbReference type="ARBA" id="ARBA00008072"/>
    </source>
</evidence>
<keyword evidence="2" id="KW-0560">Oxidoreductase</keyword>
<evidence type="ECO:0000256" key="4">
    <source>
        <dbReference type="ARBA" id="ARBA00023125"/>
    </source>
</evidence>
<dbReference type="InterPro" id="IPR047122">
    <property type="entry name" value="Trans-enoyl_RdTase-like"/>
</dbReference>
<dbReference type="PANTHER" id="PTHR45348">
    <property type="entry name" value="HYPOTHETICAL OXIDOREDUCTASE (EUROFUNG)"/>
    <property type="match status" value="1"/>
</dbReference>
<dbReference type="Pfam" id="PF08240">
    <property type="entry name" value="ADH_N"/>
    <property type="match status" value="1"/>
</dbReference>
<dbReference type="EMBL" id="JACBAD010002106">
    <property type="protein sequence ID" value="KAF7116124.1"/>
    <property type="molecule type" value="Genomic_DNA"/>
</dbReference>
<dbReference type="InterPro" id="IPR013154">
    <property type="entry name" value="ADH-like_N"/>
</dbReference>
<evidence type="ECO:0000256" key="2">
    <source>
        <dbReference type="ARBA" id="ARBA00023002"/>
    </source>
</evidence>
<sequence>MSLRKRSCRACVASKRRCDLGLPTCSRCRKKSIACHYPYPPPQAKDDRSPASEAHIGSSSETNPTGSGGRELPAVDDWIGQSIIANQGDDFLNPMWLLDGTVTSGQAWDLLQGASDSLPLPSSADGFTSALPRLERRVLEFWPRVHDKETWQFCIRTFLGYVDHFLDTGAMPFIAPLADRTSDLPPFLREAYGVCAAYRTCKHPKKPFYHQLLRAGVSNMSLSNSTQTYLQDQLDRIQALVLYYILFLAGGIRDKPLLGQLDSMLAQGTADLERTELETRQATRDKLPSTSPFSESHLNDWMLCESARRLIMISYLVRAVHSVVQFQRCDFIKYLVGLPVSTKSYTELCWEEFINESEQGSVQAIFGVISYGEFVTDWEEGGFVQVDEFRHLLLPSQAAVVTRSLGHAEFMTEQPIPSLRDDDILVRTVAVALNPIDWMLLESTPSPNAVMGHDYAGTVVAVGQSVRELFKVGDRVCGLVKGADNTRPESGTFAEYIVAKAAIQIKIPDGVSFEDAATVGVGATTAGQCLFGPSCLKLQWPDTEGHDENREMILVYGGSTASGSWIIQFAKLAAFTVLTTCSPKNFDLVRQYGADVVFDYHDPMCAQKIREHTNNTLRVVCDTIATQESVRICEEAFGDEGGLYHSLLPAQKGRPDVEATFSNCCTAIGEPFEYGPDRMIIPSMPSEFEFAKKWAAIVSTLWSQGKLRTLVVEKRGGGFRNVLDGLKDLKNGSVRARKLVYLVSET</sequence>
<dbReference type="GO" id="GO:0016651">
    <property type="term" value="F:oxidoreductase activity, acting on NAD(P)H"/>
    <property type="evidence" value="ECO:0007669"/>
    <property type="project" value="InterPro"/>
</dbReference>
<comment type="caution">
    <text evidence="9">The sequence shown here is derived from an EMBL/GenBank/DDBJ whole genome shotgun (WGS) entry which is preliminary data.</text>
</comment>
<dbReference type="SMART" id="SM00829">
    <property type="entry name" value="PKS_ER"/>
    <property type="match status" value="1"/>
</dbReference>
<evidence type="ECO:0000313" key="10">
    <source>
        <dbReference type="EMBL" id="KAF7166307.1"/>
    </source>
</evidence>
<accession>A0A8H6P423</accession>
<dbReference type="AlphaFoldDB" id="A0A8H6P423"/>
<organism evidence="9 11">
    <name type="scientific">Aspergillus hiratsukae</name>
    <dbReference type="NCBI Taxonomy" id="1194566"/>
    <lineage>
        <taxon>Eukaryota</taxon>
        <taxon>Fungi</taxon>
        <taxon>Dikarya</taxon>
        <taxon>Ascomycota</taxon>
        <taxon>Pezizomycotina</taxon>
        <taxon>Eurotiomycetes</taxon>
        <taxon>Eurotiomycetidae</taxon>
        <taxon>Eurotiales</taxon>
        <taxon>Aspergillaceae</taxon>
        <taxon>Aspergillus</taxon>
        <taxon>Aspergillus subgen. Fumigati</taxon>
    </lineage>
</organism>
<dbReference type="GO" id="GO:0008270">
    <property type="term" value="F:zinc ion binding"/>
    <property type="evidence" value="ECO:0007669"/>
    <property type="project" value="InterPro"/>
</dbReference>
<dbReference type="SUPFAM" id="SSF51735">
    <property type="entry name" value="NAD(P)-binding Rossmann-fold domains"/>
    <property type="match status" value="1"/>
</dbReference>
<dbReference type="PROSITE" id="PS50048">
    <property type="entry name" value="ZN2_CY6_FUNGAL_2"/>
    <property type="match status" value="1"/>
</dbReference>
<dbReference type="SUPFAM" id="SSF50129">
    <property type="entry name" value="GroES-like"/>
    <property type="match status" value="1"/>
</dbReference>
<feature type="region of interest" description="Disordered" evidence="7">
    <location>
        <begin position="39"/>
        <end position="72"/>
    </location>
</feature>
<dbReference type="Gene3D" id="3.40.50.720">
    <property type="entry name" value="NAD(P)-binding Rossmann-like Domain"/>
    <property type="match status" value="1"/>
</dbReference>
<keyword evidence="3" id="KW-0805">Transcription regulation</keyword>
<dbReference type="PANTHER" id="PTHR45348:SF2">
    <property type="entry name" value="ZINC-TYPE ALCOHOL DEHYDROGENASE-LIKE PROTEIN C2E1P3.01"/>
    <property type="match status" value="1"/>
</dbReference>
<dbReference type="CDD" id="cd08249">
    <property type="entry name" value="enoyl_reductase_like"/>
    <property type="match status" value="1"/>
</dbReference>
<name>A0A8H6P423_9EURO</name>
<protein>
    <recommendedName>
        <fullName evidence="8">Zn(2)-C6 fungal-type domain-containing protein</fullName>
    </recommendedName>
</protein>
<evidence type="ECO:0000256" key="7">
    <source>
        <dbReference type="SAM" id="MobiDB-lite"/>
    </source>
</evidence>
<feature type="domain" description="Zn(2)-C6 fungal-type" evidence="8">
    <location>
        <begin position="7"/>
        <end position="37"/>
    </location>
</feature>
<dbReference type="SMART" id="SM00066">
    <property type="entry name" value="GAL4"/>
    <property type="match status" value="1"/>
</dbReference>
<proteinExistence type="inferred from homology"/>